<keyword evidence="2" id="KW-1185">Reference proteome</keyword>
<dbReference type="EMBL" id="CM020619">
    <property type="protein sequence ID" value="KAK1864683.1"/>
    <property type="molecule type" value="Genomic_DNA"/>
</dbReference>
<comment type="caution">
    <text evidence="1">The sequence shown here is derived from an EMBL/GenBank/DDBJ whole genome shotgun (WGS) entry which is preliminary data.</text>
</comment>
<dbReference type="Proteomes" id="UP000798662">
    <property type="component" value="Chromosome 2"/>
</dbReference>
<proteinExistence type="predicted"/>
<organism evidence="1 2">
    <name type="scientific">Pyropia yezoensis</name>
    <name type="common">Susabi-nori</name>
    <name type="synonym">Porphyra yezoensis</name>
    <dbReference type="NCBI Taxonomy" id="2788"/>
    <lineage>
        <taxon>Eukaryota</taxon>
        <taxon>Rhodophyta</taxon>
        <taxon>Bangiophyceae</taxon>
        <taxon>Bangiales</taxon>
        <taxon>Bangiaceae</taxon>
        <taxon>Pyropia</taxon>
    </lineage>
</organism>
<accession>A0ACC3C3K5</accession>
<gene>
    <name evidence="1" type="ORF">I4F81_007227</name>
</gene>
<reference evidence="1" key="1">
    <citation type="submission" date="2019-11" db="EMBL/GenBank/DDBJ databases">
        <title>Nori genome reveals adaptations in red seaweeds to the harsh intertidal environment.</title>
        <authorList>
            <person name="Wang D."/>
            <person name="Mao Y."/>
        </authorList>
    </citation>
    <scope>NUCLEOTIDE SEQUENCE</scope>
    <source>
        <tissue evidence="1">Gametophyte</tissue>
    </source>
</reference>
<protein>
    <submittedName>
        <fullName evidence="1">Uncharacterized protein</fullName>
    </submittedName>
</protein>
<name>A0ACC3C3K5_PYRYE</name>
<evidence type="ECO:0000313" key="1">
    <source>
        <dbReference type="EMBL" id="KAK1864683.1"/>
    </source>
</evidence>
<evidence type="ECO:0000313" key="2">
    <source>
        <dbReference type="Proteomes" id="UP000798662"/>
    </source>
</evidence>
<sequence length="124" mass="13165">MYCTYMPAIPGSIGVTPRTRWLRRLRHPLVQTDSLPPVGEERGRRGTPRRTARRSPTEQAADTGGVNGEKRWRHAGAVGTATAGADAPRRPPPPPTNAEAGREKRLGGAVGLGGGPDAVLVFPL</sequence>